<dbReference type="PANTHER" id="PTHR41287:SF1">
    <property type="entry name" value="PROTEIN YMFN"/>
    <property type="match status" value="1"/>
</dbReference>
<dbReference type="EMBL" id="AFPW01000015">
    <property type="protein sequence ID" value="EGQ15471.1"/>
    <property type="molecule type" value="Genomic_DNA"/>
</dbReference>
<comment type="caution">
    <text evidence="2">The sequence shown here is derived from an EMBL/GenBank/DDBJ whole genome shotgun (WGS) entry which is preliminary data.</text>
</comment>
<dbReference type="InterPro" id="IPR005021">
    <property type="entry name" value="Terminase_largesu-like"/>
</dbReference>
<dbReference type="Proteomes" id="UP000007820">
    <property type="component" value="Unassembled WGS sequence"/>
</dbReference>
<name>F9D304_PREDD</name>
<feature type="domain" description="Terminase large subunit-like endonuclease" evidence="1">
    <location>
        <begin position="8"/>
        <end position="124"/>
    </location>
</feature>
<protein>
    <submittedName>
        <fullName evidence="2">Phage terminase</fullName>
    </submittedName>
</protein>
<dbReference type="GO" id="GO:0004519">
    <property type="term" value="F:endonuclease activity"/>
    <property type="evidence" value="ECO:0007669"/>
    <property type="project" value="InterPro"/>
</dbReference>
<evidence type="ECO:0000313" key="3">
    <source>
        <dbReference type="Proteomes" id="UP000007820"/>
    </source>
</evidence>
<reference evidence="2 3" key="1">
    <citation type="submission" date="2011-04" db="EMBL/GenBank/DDBJ databases">
        <authorList>
            <person name="Muzny D."/>
            <person name="Qin X."/>
            <person name="Deng J."/>
            <person name="Jiang H."/>
            <person name="Liu Y."/>
            <person name="Qu J."/>
            <person name="Song X.-Z."/>
            <person name="Zhang L."/>
            <person name="Thornton R."/>
            <person name="Coyle M."/>
            <person name="Francisco L."/>
            <person name="Jackson L."/>
            <person name="Javaid M."/>
            <person name="Korchina V."/>
            <person name="Kovar C."/>
            <person name="Mata R."/>
            <person name="Mathew T."/>
            <person name="Ngo R."/>
            <person name="Nguyen L."/>
            <person name="Nguyen N."/>
            <person name="Okwuonu G."/>
            <person name="Ongeri F."/>
            <person name="Pham C."/>
            <person name="Simmons D."/>
            <person name="Wilczek-Boney K."/>
            <person name="Hale W."/>
            <person name="Jakkamsetti A."/>
            <person name="Pham P."/>
            <person name="Ruth R."/>
            <person name="San Lucas F."/>
            <person name="Warren J."/>
            <person name="Zhang J."/>
            <person name="Zhao Z."/>
            <person name="Zhou C."/>
            <person name="Zhu D."/>
            <person name="Lee S."/>
            <person name="Bess C."/>
            <person name="Blankenburg K."/>
            <person name="Forbes L."/>
            <person name="Fu Q."/>
            <person name="Gubbala S."/>
            <person name="Hirani K."/>
            <person name="Jayaseelan J.C."/>
            <person name="Lara F."/>
            <person name="Munidasa M."/>
            <person name="Palculict T."/>
            <person name="Patil S."/>
            <person name="Pu L.-L."/>
            <person name="Saada N."/>
            <person name="Tang L."/>
            <person name="Weissenberger G."/>
            <person name="Zhu Y."/>
            <person name="Hemphill L."/>
            <person name="Shang Y."/>
            <person name="Youmans B."/>
            <person name="Ayvaz T."/>
            <person name="Ross M."/>
            <person name="Santibanez J."/>
            <person name="Aqrawi P."/>
            <person name="Gross S."/>
            <person name="Joshi V."/>
            <person name="Fowler G."/>
            <person name="Nazareth L."/>
            <person name="Reid J."/>
            <person name="Worley K."/>
            <person name="Petrosino J."/>
            <person name="Highlander S."/>
            <person name="Gibbs R."/>
        </authorList>
    </citation>
    <scope>NUCLEOTIDE SEQUENCE [LARGE SCALE GENOMIC DNA]</scope>
    <source>
        <strain evidence="2 3">DSM 3688</strain>
    </source>
</reference>
<dbReference type="InterPro" id="IPR046462">
    <property type="entry name" value="TerL_nuclease"/>
</dbReference>
<proteinExistence type="predicted"/>
<evidence type="ECO:0000313" key="2">
    <source>
        <dbReference type="EMBL" id="EGQ15471.1"/>
    </source>
</evidence>
<evidence type="ECO:0000259" key="1">
    <source>
        <dbReference type="Pfam" id="PF20441"/>
    </source>
</evidence>
<organism evidence="2 3">
    <name type="scientific">Prevotella dentalis (strain ATCC 49559 / DSM 3688 / JCM 13448 / NCTC 12043 / ES 2772)</name>
    <name type="common">Mitsuokella dentalis</name>
    <dbReference type="NCBI Taxonomy" id="908937"/>
    <lineage>
        <taxon>Bacteria</taxon>
        <taxon>Pseudomonadati</taxon>
        <taxon>Bacteroidota</taxon>
        <taxon>Bacteroidia</taxon>
        <taxon>Bacteroidales</taxon>
        <taxon>Prevotellaceae</taxon>
        <taxon>Prevotella</taxon>
    </lineage>
</organism>
<accession>F9D304</accession>
<gene>
    <name evidence="2" type="ORF">HMPREF9136_1232</name>
</gene>
<dbReference type="Pfam" id="PF20441">
    <property type="entry name" value="TerL_nuclease"/>
    <property type="match status" value="1"/>
</dbReference>
<dbReference type="AlphaFoldDB" id="F9D304"/>
<dbReference type="PANTHER" id="PTHR41287">
    <property type="match status" value="1"/>
</dbReference>
<sequence>MTITAGNVTDYDYITKDMLKVFETIQIQCVNYDKWNATQWAIAAVEQGLPLQEYSQTIGNFNQPTKELERLLLSGKVVIDNNEITRWCFRNVELKEDWNGNVKPVKRLQMKKIDGVIAMIMSLGGYLNNPFDNSEIFII</sequence>